<dbReference type="InterPro" id="IPR002692">
    <property type="entry name" value="S45"/>
</dbReference>
<evidence type="ECO:0000256" key="5">
    <source>
        <dbReference type="PIRSR" id="PIRSR001227-2"/>
    </source>
</evidence>
<dbReference type="Pfam" id="PF01804">
    <property type="entry name" value="Penicil_amidase"/>
    <property type="match status" value="1"/>
</dbReference>
<keyword evidence="8" id="KW-1185">Reference proteome</keyword>
<proteinExistence type="inferred from homology"/>
<evidence type="ECO:0000256" key="1">
    <source>
        <dbReference type="ARBA" id="ARBA00006586"/>
    </source>
</evidence>
<evidence type="ECO:0000313" key="8">
    <source>
        <dbReference type="Proteomes" id="UP000288246"/>
    </source>
</evidence>
<evidence type="ECO:0000256" key="4">
    <source>
        <dbReference type="PIRSR" id="PIRSR001227-1"/>
    </source>
</evidence>
<organism evidence="7 8">
    <name type="scientific">Cellulomonas algicola</name>
    <dbReference type="NCBI Taxonomy" id="2071633"/>
    <lineage>
        <taxon>Bacteria</taxon>
        <taxon>Bacillati</taxon>
        <taxon>Actinomycetota</taxon>
        <taxon>Actinomycetes</taxon>
        <taxon>Micrococcales</taxon>
        <taxon>Cellulomonadaceae</taxon>
        <taxon>Cellulomonas</taxon>
    </lineage>
</organism>
<feature type="compositionally biased region" description="Basic and acidic residues" evidence="6">
    <location>
        <begin position="1"/>
        <end position="21"/>
    </location>
</feature>
<dbReference type="Gene3D" id="1.10.439.10">
    <property type="entry name" value="Penicillin Amidohydrolase, domain 1"/>
    <property type="match status" value="1"/>
</dbReference>
<evidence type="ECO:0008006" key="9">
    <source>
        <dbReference type="Google" id="ProtNLM"/>
    </source>
</evidence>
<keyword evidence="2" id="KW-0378">Hydrolase</keyword>
<feature type="active site" description="Nucleophile" evidence="4">
    <location>
        <position position="206"/>
    </location>
</feature>
<evidence type="ECO:0000256" key="3">
    <source>
        <dbReference type="ARBA" id="ARBA00023145"/>
    </source>
</evidence>
<dbReference type="InterPro" id="IPR029055">
    <property type="entry name" value="Ntn_hydrolases_N"/>
</dbReference>
<accession>A0A401V2X7</accession>
<evidence type="ECO:0000256" key="2">
    <source>
        <dbReference type="ARBA" id="ARBA00022801"/>
    </source>
</evidence>
<gene>
    <name evidence="7" type="ORF">CTKZ_28390</name>
</gene>
<evidence type="ECO:0000313" key="7">
    <source>
        <dbReference type="EMBL" id="GCD21277.1"/>
    </source>
</evidence>
<dbReference type="PANTHER" id="PTHR34218">
    <property type="entry name" value="PEPTIDASE S45 PENICILLIN AMIDASE"/>
    <property type="match status" value="1"/>
</dbReference>
<dbReference type="SUPFAM" id="SSF56235">
    <property type="entry name" value="N-terminal nucleophile aminohydrolases (Ntn hydrolases)"/>
    <property type="match status" value="1"/>
</dbReference>
<dbReference type="PIRSF" id="PIRSF001227">
    <property type="entry name" value="Pen_acylase"/>
    <property type="match status" value="1"/>
</dbReference>
<dbReference type="GO" id="GO:0016811">
    <property type="term" value="F:hydrolase activity, acting on carbon-nitrogen (but not peptide) bonds, in linear amides"/>
    <property type="evidence" value="ECO:0007669"/>
    <property type="project" value="InterPro"/>
</dbReference>
<evidence type="ECO:0000256" key="6">
    <source>
        <dbReference type="SAM" id="MobiDB-lite"/>
    </source>
</evidence>
<dbReference type="InterPro" id="IPR023343">
    <property type="entry name" value="Penicillin_amidase_dom1"/>
</dbReference>
<dbReference type="Gene3D" id="3.60.20.10">
    <property type="entry name" value="Glutamine Phosphoribosylpyrophosphate, subunit 1, domain 1"/>
    <property type="match status" value="1"/>
</dbReference>
<name>A0A401V2X7_9CELL</name>
<keyword evidence="5" id="KW-0106">Calcium</keyword>
<comment type="caution">
    <text evidence="7">The sequence shown here is derived from an EMBL/GenBank/DDBJ whole genome shotgun (WGS) entry which is preliminary data.</text>
</comment>
<dbReference type="GO" id="GO:0017000">
    <property type="term" value="P:antibiotic biosynthetic process"/>
    <property type="evidence" value="ECO:0007669"/>
    <property type="project" value="InterPro"/>
</dbReference>
<dbReference type="InterPro" id="IPR043146">
    <property type="entry name" value="Penicillin_amidase_N_B-knob"/>
</dbReference>
<dbReference type="InterPro" id="IPR043147">
    <property type="entry name" value="Penicillin_amidase_A-knob"/>
</dbReference>
<keyword evidence="3" id="KW-0865">Zymogen</keyword>
<feature type="region of interest" description="Disordered" evidence="6">
    <location>
        <begin position="440"/>
        <end position="464"/>
    </location>
</feature>
<feature type="binding site" evidence="5">
    <location>
        <position position="281"/>
    </location>
    <ligand>
        <name>Ca(2+)</name>
        <dbReference type="ChEBI" id="CHEBI:29108"/>
    </ligand>
</feature>
<dbReference type="InterPro" id="IPR014395">
    <property type="entry name" value="Pen/GL7ACA/AHL_acylase"/>
</dbReference>
<feature type="region of interest" description="Disordered" evidence="6">
    <location>
        <begin position="1"/>
        <end position="26"/>
    </location>
</feature>
<protein>
    <recommendedName>
        <fullName evidence="9">Penicillin amidase</fullName>
    </recommendedName>
</protein>
<dbReference type="GO" id="GO:0046872">
    <property type="term" value="F:metal ion binding"/>
    <property type="evidence" value="ECO:0007669"/>
    <property type="project" value="UniProtKB-KW"/>
</dbReference>
<dbReference type="Gene3D" id="2.30.120.10">
    <property type="match status" value="1"/>
</dbReference>
<dbReference type="Gene3D" id="1.10.1400.10">
    <property type="match status" value="1"/>
</dbReference>
<dbReference type="EMBL" id="BHYL01000257">
    <property type="protein sequence ID" value="GCD21277.1"/>
    <property type="molecule type" value="Genomic_DNA"/>
</dbReference>
<sequence length="780" mass="84141">MRVRVPGDARPRVRDDVRDRSGPQQGGRMTVEVFRDAWGVPHVRADDELGLAYGQGLVTAVDRAWQVEVDLWRAQGRLAERLGPAGVDWDVLARRLRIADTARRVHDALPEDDRAWLAAYVRGIDDGLRGRPVAEVEALDAHLGGTTTREPWPAWGPVGVLLVAHVLFSTFPRLLWNDHVAHALGDDAVGLFDAAGGAGDPGSGGSNAWALHGSRTASGLPLVAGDPHRLLELPGVYQQVRLACPGVDVVGLAFPGVPGVPHVAHTGDVAWGVTNAMAHHVEVFRERLRRSSDGWRARGPDGWEPASVHTESIRVRGGADVPALVGETARGLLLWRERPDDGPAREVADVVRAAPPGGRGAVTGDDVVERDAWSVRFPVRATADAGVGCLRRLLHVRTAHEVAGVLRDWVDPVNRVLVGDRHGTVLRVVAGRVPDRDAGLRHRPHDAWSDAGRPPRWVSPVDPEPVTDVAVDANERPAHADHDLGALYAPPQRARRIRTLLDATRDEPATAASTARVHGDVRHDGAARLLAHLPPADADRSADAVDLSADARRLRDRLLAWDREMAADSPSAADFARWRSALVRRVAAHPSLAALHDDAGAGPVLAPWFVVPARVADALPALLDADCADPDRLRLDGPALARAALEDVIAEAHAPRTDGTAADDEAATWADLHRLHPLHVLDEVSGCASPFRVDAGVGGDTECVRSTSSTPGVTHRSWRGSVARYVWDLADRERSRWNVPFGASGVPGDPHALDQLDAWLDARTTEVVTDWDRLHREDLP</sequence>
<dbReference type="PANTHER" id="PTHR34218:SF4">
    <property type="entry name" value="ACYL-HOMOSERINE LACTONE ACYLASE QUIP"/>
    <property type="match status" value="1"/>
</dbReference>
<comment type="cofactor">
    <cofactor evidence="5">
        <name>Ca(2+)</name>
        <dbReference type="ChEBI" id="CHEBI:29108"/>
    </cofactor>
    <text evidence="5">Binds 1 Ca(2+) ion per dimer.</text>
</comment>
<reference evidence="7 8" key="1">
    <citation type="submission" date="2018-11" db="EMBL/GenBank/DDBJ databases">
        <title>Draft genome sequence of Cellulomonas takizawaensis strain TKZ-21.</title>
        <authorList>
            <person name="Yamamura H."/>
            <person name="Hayashi T."/>
            <person name="Hamada M."/>
            <person name="Serisawa Y."/>
            <person name="Matsuyama K."/>
            <person name="Nakagawa Y."/>
            <person name="Otoguro M."/>
            <person name="Yanagida F."/>
            <person name="Hayakawa M."/>
        </authorList>
    </citation>
    <scope>NUCLEOTIDE SEQUENCE [LARGE SCALE GENOMIC DNA]</scope>
    <source>
        <strain evidence="7 8">TKZ-21</strain>
    </source>
</reference>
<comment type="similarity">
    <text evidence="1">Belongs to the peptidase S45 family.</text>
</comment>
<keyword evidence="5" id="KW-0479">Metal-binding</keyword>
<dbReference type="AlphaFoldDB" id="A0A401V2X7"/>
<dbReference type="Proteomes" id="UP000288246">
    <property type="component" value="Unassembled WGS sequence"/>
</dbReference>